<feature type="domain" description="Flagellar basal-body/hook protein C-terminal" evidence="7">
    <location>
        <begin position="1228"/>
        <end position="1266"/>
    </location>
</feature>
<dbReference type="eggNOG" id="COG1256">
    <property type="taxonomic scope" value="Bacteria"/>
</dbReference>
<dbReference type="AlphaFoldDB" id="C0QA36"/>
<dbReference type="OrthoDB" id="9802553at2"/>
<evidence type="ECO:0000313" key="9">
    <source>
        <dbReference type="EMBL" id="ACN16754.1"/>
    </source>
</evidence>
<feature type="domain" description="Flagellar hook-associated protein FlgK helical" evidence="8">
    <location>
        <begin position="96"/>
        <end position="312"/>
    </location>
</feature>
<keyword evidence="9" id="KW-0966">Cell projection</keyword>
<dbReference type="HOGENOM" id="CLU_280155_0_0_7"/>
<keyword evidence="9" id="KW-0282">Flagellum</keyword>
<dbReference type="PRINTS" id="PR01005">
    <property type="entry name" value="FLGHOOKAP1"/>
</dbReference>
<accession>C0QA36</accession>
<dbReference type="InterPro" id="IPR053927">
    <property type="entry name" value="FlgK_helical"/>
</dbReference>
<gene>
    <name evidence="9" type="ordered locus">HRM2_36960</name>
</gene>
<dbReference type="RefSeq" id="WP_015905500.1">
    <property type="nucleotide sequence ID" value="NC_012108.1"/>
</dbReference>
<dbReference type="SUPFAM" id="SSF64518">
    <property type="entry name" value="Phase 1 flagellin"/>
    <property type="match status" value="1"/>
</dbReference>
<evidence type="ECO:0000256" key="3">
    <source>
        <dbReference type="ARBA" id="ARBA00009677"/>
    </source>
</evidence>
<dbReference type="InterPro" id="IPR002371">
    <property type="entry name" value="FlgK"/>
</dbReference>
<dbReference type="GO" id="GO:0009424">
    <property type="term" value="C:bacterial-type flagellum hook"/>
    <property type="evidence" value="ECO:0007669"/>
    <property type="project" value="InterPro"/>
</dbReference>
<keyword evidence="5" id="KW-0964">Secreted</keyword>
<evidence type="ECO:0000313" key="10">
    <source>
        <dbReference type="Proteomes" id="UP000000442"/>
    </source>
</evidence>
<dbReference type="KEGG" id="dat:HRM2_36960"/>
<protein>
    <recommendedName>
        <fullName evidence="4">Flagellar hook-associated protein 1</fullName>
    </recommendedName>
</protein>
<keyword evidence="6" id="KW-0975">Bacterial flagellum</keyword>
<evidence type="ECO:0000256" key="2">
    <source>
        <dbReference type="ARBA" id="ARBA00004613"/>
    </source>
</evidence>
<dbReference type="Pfam" id="PF22638">
    <property type="entry name" value="FlgK_D1"/>
    <property type="match status" value="1"/>
</dbReference>
<name>C0QA36_DESAH</name>
<dbReference type="Proteomes" id="UP000000442">
    <property type="component" value="Chromosome"/>
</dbReference>
<proteinExistence type="inferred from homology"/>
<dbReference type="GO" id="GO:0005576">
    <property type="term" value="C:extracellular region"/>
    <property type="evidence" value="ECO:0007669"/>
    <property type="project" value="UniProtKB-SubCell"/>
</dbReference>
<keyword evidence="10" id="KW-1185">Reference proteome</keyword>
<evidence type="ECO:0000256" key="6">
    <source>
        <dbReference type="ARBA" id="ARBA00023143"/>
    </source>
</evidence>
<dbReference type="NCBIfam" id="TIGR02492">
    <property type="entry name" value="flgK_ends"/>
    <property type="match status" value="1"/>
</dbReference>
<evidence type="ECO:0000256" key="5">
    <source>
        <dbReference type="ARBA" id="ARBA00022525"/>
    </source>
</evidence>
<evidence type="ECO:0000256" key="4">
    <source>
        <dbReference type="ARBA" id="ARBA00016244"/>
    </source>
</evidence>
<evidence type="ECO:0000259" key="8">
    <source>
        <dbReference type="Pfam" id="PF22638"/>
    </source>
</evidence>
<organism evidence="9 10">
    <name type="scientific">Desulforapulum autotrophicum (strain ATCC 43914 / DSM 3382 / VKM B-1955 / HRM2)</name>
    <name type="common">Desulfobacterium autotrophicum</name>
    <dbReference type="NCBI Taxonomy" id="177437"/>
    <lineage>
        <taxon>Bacteria</taxon>
        <taxon>Pseudomonadati</taxon>
        <taxon>Thermodesulfobacteriota</taxon>
        <taxon>Desulfobacteria</taxon>
        <taxon>Desulfobacterales</taxon>
        <taxon>Desulfobacteraceae</taxon>
        <taxon>Desulforapulum</taxon>
    </lineage>
</organism>
<sequence>MAGISSTLNIAQGAIAAQQYGLNVTGNNIANVNNPDYSLQVADQKSNTPASYSGFLFGTGVSVDQIQQRVNQLLENRLTDAKSSQAAFEEAESYLSVVESFFDESSETSINSIMGQFWTSWQDLSNNPLGSSERVAVYDTAKNLTERFNSVNGDLAGLRTDLNSEISTTLGQINDITDQIADINLEITGLELNKTANGQRDERNALVDELGTLININTFEQSNGAIIINAGNGFSLVNGGDNYALSFDEDQVMWQGSYGSKVDISDKISGGKLGGWLDLRDEIIPKYQADIDVLAENMIWTMNYQHSQGAGLTYFTDPVVGEYQADDSGLLSSLAFGDRIDYGEDFKMWIMDQSGSEPVYRSVEVDMGISEAAVSDWEGTALGSVQASYQLTVVEGATVGDREVAEFDGSGLAEVQTGTSVSEALNLSIAGQTLTISGGPDGTQKIDVQDIGGQALRSAASIADALNKIDGVEAHASETSATFDLGGVPLDGEEVKYTLVVDGIKLNQTFTVDSTVGTFQKQFEDSLGDAAETINGINTDEDFSAAGLTVTSSSGKTIGVQGLEIGAVDGSETITFEGAIVNEAGFGDEVAVITGTVTLVHNPGMSFSSSVSGSGNGEIFENGKAVSGSSIITLGGKDGFTNFTDGDTVGFNVDGHKVSYTPDAGFMTDEDHADRLVVEIKDVFLTDGVDGDYTVFATGGSVSILKDSALEEPIEITNFTEAVSNDATLRVSTGTGSTTNQPVNGLLESKNAFGRNSASSTLYNETGWIQWEKRDTEGLLTGESGLIQVQDDGRVEIQEQGVTTLSFNIGSGTLVAGNTLTLNTDTSGTVDPLDFRIRGTANSISDTYMFTVESGGKVGTLPEYGESPLVIRWTSSNGYGSFEIEGEDPPLTPETPFEVEVDGMTLVISDGTLFTGDVFTITTDTSGNPLSTNGDGWPTGERLSDWHWTLDSFADQVNRTSSGISASATLDNRLTFEASDTYHDVVNLSFENASGNVGFMAANTLVSVENYANLDFEVQDLTFARADSGQWTVQNDPTGGNITLLPDGGDDDGFGIDFNGDEIADIKVSFKNKITGEGSLSFDLLKTDASELSFAFGDDSGTTAGVMAAAGINTFFSGNDSMTMAVNHALLNSNYISAAMINNETGEISQGDNRNALNLSDLQFKTIDMETWSYDRGVDAESSLTLSTLDSYYQRMIGSLGIKSRSIQSSRQFSDVMVTNLTDQRDAISAVSLDEEMINLIKYQHAFGAASKLVTVSDEMLNTLLGMR</sequence>
<dbReference type="InterPro" id="IPR010930">
    <property type="entry name" value="Flg_bb/hook_C_dom"/>
</dbReference>
<evidence type="ECO:0000256" key="1">
    <source>
        <dbReference type="ARBA" id="ARBA00004365"/>
    </source>
</evidence>
<dbReference type="GO" id="GO:0005198">
    <property type="term" value="F:structural molecule activity"/>
    <property type="evidence" value="ECO:0007669"/>
    <property type="project" value="InterPro"/>
</dbReference>
<reference evidence="9 10" key="1">
    <citation type="journal article" date="2009" name="Environ. Microbiol.">
        <title>Genome sequence of Desulfobacterium autotrophicum HRM2, a marine sulfate reducer oxidizing organic carbon completely to carbon dioxide.</title>
        <authorList>
            <person name="Strittmatter A.W."/>
            <person name="Liesegang H."/>
            <person name="Rabus R."/>
            <person name="Decker I."/>
            <person name="Amann J."/>
            <person name="Andres S."/>
            <person name="Henne A."/>
            <person name="Fricke W.F."/>
            <person name="Martinez-Arias R."/>
            <person name="Bartels D."/>
            <person name="Goesmann A."/>
            <person name="Krause L."/>
            <person name="Puehler A."/>
            <person name="Klenk H.P."/>
            <person name="Richter M."/>
            <person name="Schuler M."/>
            <person name="Gloeckner F.O."/>
            <person name="Meyerdierks A."/>
            <person name="Gottschalk G."/>
            <person name="Amann R."/>
        </authorList>
    </citation>
    <scope>NUCLEOTIDE SEQUENCE [LARGE SCALE GENOMIC DNA]</scope>
    <source>
        <strain evidence="10">ATCC 43914 / DSM 3382 / HRM2</strain>
    </source>
</reference>
<dbReference type="Pfam" id="PF06429">
    <property type="entry name" value="Flg_bbr_C"/>
    <property type="match status" value="1"/>
</dbReference>
<dbReference type="PANTHER" id="PTHR30033">
    <property type="entry name" value="FLAGELLAR HOOK-ASSOCIATED PROTEIN 1"/>
    <property type="match status" value="1"/>
</dbReference>
<evidence type="ECO:0000259" key="7">
    <source>
        <dbReference type="Pfam" id="PF06429"/>
    </source>
</evidence>
<comment type="subcellular location">
    <subcellularLocation>
        <location evidence="1">Bacterial flagellum</location>
    </subcellularLocation>
    <subcellularLocation>
        <location evidence="2">Secreted</location>
    </subcellularLocation>
</comment>
<comment type="similarity">
    <text evidence="3">Belongs to the flagella basal body rod proteins family.</text>
</comment>
<dbReference type="GO" id="GO:0044780">
    <property type="term" value="P:bacterial-type flagellum assembly"/>
    <property type="evidence" value="ECO:0007669"/>
    <property type="project" value="InterPro"/>
</dbReference>
<dbReference type="PANTHER" id="PTHR30033:SF1">
    <property type="entry name" value="FLAGELLAR HOOK-ASSOCIATED PROTEIN 1"/>
    <property type="match status" value="1"/>
</dbReference>
<dbReference type="STRING" id="177437.HRM2_36960"/>
<keyword evidence="9" id="KW-0969">Cilium</keyword>
<dbReference type="EMBL" id="CP001087">
    <property type="protein sequence ID" value="ACN16754.1"/>
    <property type="molecule type" value="Genomic_DNA"/>
</dbReference>